<comment type="caution">
    <text evidence="2">The sequence shown here is derived from an EMBL/GenBank/DDBJ whole genome shotgun (WGS) entry which is preliminary data.</text>
</comment>
<dbReference type="GeneID" id="54779566"/>
<keyword evidence="3" id="KW-1185">Reference proteome</keyword>
<dbReference type="GO" id="GO:0052840">
    <property type="term" value="F:inositol diphosphate tetrakisphosphate diphosphatase activity"/>
    <property type="evidence" value="ECO:0007669"/>
    <property type="project" value="TreeGrafter"/>
</dbReference>
<dbReference type="PANTHER" id="PTHR31126:SF74">
    <property type="entry name" value="TYROSINE-PROTEIN PHOSPHATASE-LIKE PROTEIN OCA2"/>
    <property type="match status" value="1"/>
</dbReference>
<dbReference type="AlphaFoldDB" id="A0A642UVV8"/>
<dbReference type="EMBL" id="SWFT01000031">
    <property type="protein sequence ID" value="KAA8906752.1"/>
    <property type="molecule type" value="Genomic_DNA"/>
</dbReference>
<dbReference type="SUPFAM" id="SSF52799">
    <property type="entry name" value="(Phosphotyrosine protein) phosphatases II"/>
    <property type="match status" value="1"/>
</dbReference>
<gene>
    <name evidence="2" type="ORF">DIURU_000913</name>
</gene>
<dbReference type="InterPro" id="IPR020428">
    <property type="entry name" value="PFA-DSPs"/>
</dbReference>
<keyword evidence="1" id="KW-0378">Hydrolase</keyword>
<dbReference type="OMA" id="MPLNYSF"/>
<name>A0A642UVV8_DIURU</name>
<dbReference type="InterPro" id="IPR029021">
    <property type="entry name" value="Prot-tyrosine_phosphatase-like"/>
</dbReference>
<organism evidence="2 3">
    <name type="scientific">Diutina rugosa</name>
    <name type="common">Yeast</name>
    <name type="synonym">Candida rugosa</name>
    <dbReference type="NCBI Taxonomy" id="5481"/>
    <lineage>
        <taxon>Eukaryota</taxon>
        <taxon>Fungi</taxon>
        <taxon>Dikarya</taxon>
        <taxon>Ascomycota</taxon>
        <taxon>Saccharomycotina</taxon>
        <taxon>Pichiomycetes</taxon>
        <taxon>Debaryomycetaceae</taxon>
        <taxon>Diutina</taxon>
    </lineage>
</organism>
<dbReference type="GO" id="GO:0016791">
    <property type="term" value="F:phosphatase activity"/>
    <property type="evidence" value="ECO:0007669"/>
    <property type="project" value="InterPro"/>
</dbReference>
<evidence type="ECO:0000313" key="2">
    <source>
        <dbReference type="EMBL" id="KAA8906752.1"/>
    </source>
</evidence>
<dbReference type="Proteomes" id="UP000449547">
    <property type="component" value="Unassembled WGS sequence"/>
</dbReference>
<evidence type="ECO:0000313" key="3">
    <source>
        <dbReference type="Proteomes" id="UP000449547"/>
    </source>
</evidence>
<dbReference type="Gene3D" id="3.90.190.10">
    <property type="entry name" value="Protein tyrosine phosphatase superfamily"/>
    <property type="match status" value="1"/>
</dbReference>
<dbReference type="PANTHER" id="PTHR31126">
    <property type="entry name" value="TYROSINE-PROTEIN PHOSPHATASE"/>
    <property type="match status" value="1"/>
</dbReference>
<dbReference type="GO" id="GO:0005737">
    <property type="term" value="C:cytoplasm"/>
    <property type="evidence" value="ECO:0007669"/>
    <property type="project" value="TreeGrafter"/>
</dbReference>
<sequence>MAPPRYVPPLNFALVEDGIYRSGFPMPINYPFLDDLGIKTIVYLGDLGMPSTRKEKKKDKHGTVEIMQAYEQWIETETSIKFHKLLFESPQEPFTLVSAETQAHQSLQAALQLMLDKDNFPMLVHSNKGKHRIGVLVGLMRKMLQGWSLAAIFDEYEKYAMGKSEYDLEFIELWNPELEVDDTRKPEFVRI</sequence>
<dbReference type="Pfam" id="PF03162">
    <property type="entry name" value="Y_phosphatase2"/>
    <property type="match status" value="1"/>
</dbReference>
<dbReference type="RefSeq" id="XP_034014266.1">
    <property type="nucleotide sequence ID" value="XM_034159214.1"/>
</dbReference>
<dbReference type="OrthoDB" id="6375174at2759"/>
<proteinExistence type="predicted"/>
<evidence type="ECO:0000256" key="1">
    <source>
        <dbReference type="ARBA" id="ARBA00022801"/>
    </source>
</evidence>
<protein>
    <recommendedName>
        <fullName evidence="4">Tyrosine-protein phosphatase</fullName>
    </recommendedName>
</protein>
<dbReference type="VEuPathDB" id="FungiDB:DIURU_000913"/>
<dbReference type="FunFam" id="3.90.190.10:FF:000152">
    <property type="entry name" value="Tyrosine phosphatase, putative"/>
    <property type="match status" value="1"/>
</dbReference>
<dbReference type="InterPro" id="IPR004861">
    <property type="entry name" value="Siw14-like"/>
</dbReference>
<dbReference type="PRINTS" id="PR01911">
    <property type="entry name" value="PFDSPHPHTASE"/>
</dbReference>
<accession>A0A642UVV8</accession>
<reference evidence="2 3" key="1">
    <citation type="submission" date="2019-07" db="EMBL/GenBank/DDBJ databases">
        <title>Genome assembly of two rare yeast pathogens: Diutina rugosa and Trichomonascus ciferrii.</title>
        <authorList>
            <person name="Mixao V."/>
            <person name="Saus E."/>
            <person name="Hansen A."/>
            <person name="Lass-Flor C."/>
            <person name="Gabaldon T."/>
        </authorList>
    </citation>
    <scope>NUCLEOTIDE SEQUENCE [LARGE SCALE GENOMIC DNA]</scope>
    <source>
        <strain evidence="2 3">CBS 613</strain>
    </source>
</reference>
<evidence type="ECO:0008006" key="4">
    <source>
        <dbReference type="Google" id="ProtNLM"/>
    </source>
</evidence>